<evidence type="ECO:0000313" key="2">
    <source>
        <dbReference type="Proteomes" id="UP001164020"/>
    </source>
</evidence>
<reference evidence="1" key="1">
    <citation type="submission" date="2022-12" db="EMBL/GenBank/DDBJ databases">
        <title>Jiella pelagia sp. nov., isolated from phosphonate enriched culture of Northwest Pacific surface seawater.</title>
        <authorList>
            <person name="Shin D.Y."/>
            <person name="Hwang C.Y."/>
        </authorList>
    </citation>
    <scope>NUCLEOTIDE SEQUENCE</scope>
    <source>
        <strain evidence="1">HL-NP1</strain>
    </source>
</reference>
<sequence length="159" mass="16665">MAQNCICTGPVCSCGAHGVVKDGAGVRVTSAMMDNATGGISIADRAASSKYDNVRGLVASGMPAEIYYATLDAGAEAARHVRSDLTKDREAALATGDRGASQALYEKRISDAWKQPESRKASDEAIDGAFAHLRRDAAPTTGGNGQDAYEKRIADAWRS</sequence>
<dbReference type="RefSeq" id="WP_268881752.1">
    <property type="nucleotide sequence ID" value="NZ_CP114029.1"/>
</dbReference>
<proteinExistence type="predicted"/>
<dbReference type="EMBL" id="CP114029">
    <property type="protein sequence ID" value="WAP69312.1"/>
    <property type="molecule type" value="Genomic_DNA"/>
</dbReference>
<gene>
    <name evidence="1" type="ORF">OH818_03155</name>
</gene>
<protein>
    <submittedName>
        <fullName evidence="1">Uncharacterized protein</fullName>
    </submittedName>
</protein>
<evidence type="ECO:0000313" key="1">
    <source>
        <dbReference type="EMBL" id="WAP69312.1"/>
    </source>
</evidence>
<accession>A0ABY7C0P0</accession>
<name>A0ABY7C0P0_9HYPH</name>
<organism evidence="1 2">
    <name type="scientific">Jiella pelagia</name>
    <dbReference type="NCBI Taxonomy" id="2986949"/>
    <lineage>
        <taxon>Bacteria</taxon>
        <taxon>Pseudomonadati</taxon>
        <taxon>Pseudomonadota</taxon>
        <taxon>Alphaproteobacteria</taxon>
        <taxon>Hyphomicrobiales</taxon>
        <taxon>Aurantimonadaceae</taxon>
        <taxon>Jiella</taxon>
    </lineage>
</organism>
<dbReference type="Proteomes" id="UP001164020">
    <property type="component" value="Chromosome"/>
</dbReference>
<keyword evidence="2" id="KW-1185">Reference proteome</keyword>